<keyword evidence="2" id="KW-0723">Serine/threonine-protein kinase</keyword>
<proteinExistence type="predicted"/>
<comment type="caution">
    <text evidence="10">The sequence shown here is derived from an EMBL/GenBank/DDBJ whole genome shotgun (WGS) entry which is preliminary data.</text>
</comment>
<dbReference type="Proteomes" id="UP001551695">
    <property type="component" value="Unassembled WGS sequence"/>
</dbReference>
<dbReference type="SUPFAM" id="SSF56112">
    <property type="entry name" value="Protein kinase-like (PK-like)"/>
    <property type="match status" value="1"/>
</dbReference>
<evidence type="ECO:0000256" key="2">
    <source>
        <dbReference type="ARBA" id="ARBA00022527"/>
    </source>
</evidence>
<keyword evidence="11" id="KW-1185">Reference proteome</keyword>
<dbReference type="EMBL" id="JBFAKC010000010">
    <property type="protein sequence ID" value="MEV0710315.1"/>
    <property type="molecule type" value="Genomic_DNA"/>
</dbReference>
<dbReference type="CDD" id="cd14014">
    <property type="entry name" value="STKc_PknB_like"/>
    <property type="match status" value="1"/>
</dbReference>
<evidence type="ECO:0000256" key="8">
    <source>
        <dbReference type="SAM" id="Phobius"/>
    </source>
</evidence>
<evidence type="ECO:0000313" key="11">
    <source>
        <dbReference type="Proteomes" id="UP001551695"/>
    </source>
</evidence>
<evidence type="ECO:0000256" key="1">
    <source>
        <dbReference type="ARBA" id="ARBA00012513"/>
    </source>
</evidence>
<evidence type="ECO:0000256" key="6">
    <source>
        <dbReference type="ARBA" id="ARBA00022840"/>
    </source>
</evidence>
<name>A0ABV3FYK8_9NOCA</name>
<evidence type="ECO:0000256" key="7">
    <source>
        <dbReference type="SAM" id="MobiDB-lite"/>
    </source>
</evidence>
<keyword evidence="6" id="KW-0067">ATP-binding</keyword>
<dbReference type="GO" id="GO:0004674">
    <property type="term" value="F:protein serine/threonine kinase activity"/>
    <property type="evidence" value="ECO:0007669"/>
    <property type="project" value="UniProtKB-EC"/>
</dbReference>
<feature type="transmembrane region" description="Helical" evidence="8">
    <location>
        <begin position="302"/>
        <end position="323"/>
    </location>
</feature>
<dbReference type="SMART" id="SM00220">
    <property type="entry name" value="S_TKc"/>
    <property type="match status" value="1"/>
</dbReference>
<evidence type="ECO:0000256" key="5">
    <source>
        <dbReference type="ARBA" id="ARBA00022777"/>
    </source>
</evidence>
<dbReference type="RefSeq" id="WP_357786146.1">
    <property type="nucleotide sequence ID" value="NZ_JBFAKC010000010.1"/>
</dbReference>
<dbReference type="Gene3D" id="1.10.510.10">
    <property type="entry name" value="Transferase(Phosphotransferase) domain 1"/>
    <property type="match status" value="1"/>
</dbReference>
<sequence length="512" mass="54971">MTESLTPGTVFAGYTLERVLGAGGMGTVFLARHPRLPRRDALKVLSGSFGGDEEIRARFIREAELTAELDHPNVVTVYDRGVERDRLWIAMQFIDGIDAAELIGSDGSDLPPERALHIVTGAARGLDAAHRAGLLHRDVKPANILLESHPGEPERVYITDFGIAKALAQSTALTTVGSVLATLAYSAPEQLVGGAVDHRADVYALGCTLYELLTRAKPFPRTTAAAVMYAHLRDSPPHPTSANPALPSAIDSVTARAMAKDPDDRFASCGALADAAVAAFRAGGDEQTFVMPRPMRRRRERFAVAGLVAALVVAVVVTSVVVANRSERPPTARTPGSATSTVASVIATEPAKNPRSWGAHSFIVQALPELLPPDPFSSGYQGLRCVPVDEDVKVVDVDQDPGEVGRISCRGNSDPVENVLVSCNANRTPIRAALLIGRTAVGDRRWESPRGRGRVAWAETRTEPNDPDGGDQPQGLLEVQFDDPVKNFCRLTIYGGDSAQDLYDRWWPTAPF</sequence>
<feature type="region of interest" description="Disordered" evidence="7">
    <location>
        <begin position="452"/>
        <end position="474"/>
    </location>
</feature>
<keyword evidence="3 10" id="KW-0808">Transferase</keyword>
<keyword evidence="8" id="KW-1133">Transmembrane helix</keyword>
<evidence type="ECO:0000256" key="4">
    <source>
        <dbReference type="ARBA" id="ARBA00022741"/>
    </source>
</evidence>
<dbReference type="PROSITE" id="PS50011">
    <property type="entry name" value="PROTEIN_KINASE_DOM"/>
    <property type="match status" value="1"/>
</dbReference>
<dbReference type="InterPro" id="IPR000719">
    <property type="entry name" value="Prot_kinase_dom"/>
</dbReference>
<dbReference type="PANTHER" id="PTHR43289:SF6">
    <property type="entry name" value="SERINE_THREONINE-PROTEIN KINASE NEKL-3"/>
    <property type="match status" value="1"/>
</dbReference>
<dbReference type="InterPro" id="IPR008271">
    <property type="entry name" value="Ser/Thr_kinase_AS"/>
</dbReference>
<reference evidence="10 11" key="1">
    <citation type="submission" date="2024-06" db="EMBL/GenBank/DDBJ databases">
        <title>The Natural Products Discovery Center: Release of the First 8490 Sequenced Strains for Exploring Actinobacteria Biosynthetic Diversity.</title>
        <authorList>
            <person name="Kalkreuter E."/>
            <person name="Kautsar S.A."/>
            <person name="Yang D."/>
            <person name="Bader C.D."/>
            <person name="Teijaro C.N."/>
            <person name="Fluegel L."/>
            <person name="Davis C.M."/>
            <person name="Simpson J.R."/>
            <person name="Lauterbach L."/>
            <person name="Steele A.D."/>
            <person name="Gui C."/>
            <person name="Meng S."/>
            <person name="Li G."/>
            <person name="Viehrig K."/>
            <person name="Ye F."/>
            <person name="Su P."/>
            <person name="Kiefer A.F."/>
            <person name="Nichols A."/>
            <person name="Cepeda A.J."/>
            <person name="Yan W."/>
            <person name="Fan B."/>
            <person name="Jiang Y."/>
            <person name="Adhikari A."/>
            <person name="Zheng C.-J."/>
            <person name="Schuster L."/>
            <person name="Cowan T.M."/>
            <person name="Smanski M.J."/>
            <person name="Chevrette M.G."/>
            <person name="De Carvalho L.P.S."/>
            <person name="Shen B."/>
        </authorList>
    </citation>
    <scope>NUCLEOTIDE SEQUENCE [LARGE SCALE GENOMIC DNA]</scope>
    <source>
        <strain evidence="10 11">NPDC050403</strain>
    </source>
</reference>
<keyword evidence="8" id="KW-0472">Membrane</keyword>
<evidence type="ECO:0000313" key="10">
    <source>
        <dbReference type="EMBL" id="MEV0710315.1"/>
    </source>
</evidence>
<dbReference type="Gene3D" id="3.30.200.20">
    <property type="entry name" value="Phosphorylase Kinase, domain 1"/>
    <property type="match status" value="1"/>
</dbReference>
<keyword evidence="8" id="KW-0812">Transmembrane</keyword>
<organism evidence="10 11">
    <name type="scientific">Nocardia aurea</name>
    <dbReference type="NCBI Taxonomy" id="2144174"/>
    <lineage>
        <taxon>Bacteria</taxon>
        <taxon>Bacillati</taxon>
        <taxon>Actinomycetota</taxon>
        <taxon>Actinomycetes</taxon>
        <taxon>Mycobacteriales</taxon>
        <taxon>Nocardiaceae</taxon>
        <taxon>Nocardia</taxon>
    </lineage>
</organism>
<protein>
    <recommendedName>
        <fullName evidence="1">non-specific serine/threonine protein kinase</fullName>
        <ecNumber evidence="1">2.7.11.1</ecNumber>
    </recommendedName>
</protein>
<dbReference type="InterPro" id="IPR011009">
    <property type="entry name" value="Kinase-like_dom_sf"/>
</dbReference>
<gene>
    <name evidence="10" type="ORF">AB0I48_22355</name>
</gene>
<dbReference type="PROSITE" id="PS00108">
    <property type="entry name" value="PROTEIN_KINASE_ST"/>
    <property type="match status" value="1"/>
</dbReference>
<evidence type="ECO:0000259" key="9">
    <source>
        <dbReference type="PROSITE" id="PS50011"/>
    </source>
</evidence>
<evidence type="ECO:0000256" key="3">
    <source>
        <dbReference type="ARBA" id="ARBA00022679"/>
    </source>
</evidence>
<keyword evidence="4" id="KW-0547">Nucleotide-binding</keyword>
<accession>A0ABV3FYK8</accession>
<keyword evidence="5 10" id="KW-0418">Kinase</keyword>
<dbReference type="EC" id="2.7.11.1" evidence="1"/>
<feature type="domain" description="Protein kinase" evidence="9">
    <location>
        <begin position="14"/>
        <end position="277"/>
    </location>
</feature>
<dbReference type="Pfam" id="PF00069">
    <property type="entry name" value="Pkinase"/>
    <property type="match status" value="1"/>
</dbReference>
<dbReference type="PANTHER" id="PTHR43289">
    <property type="entry name" value="MITOGEN-ACTIVATED PROTEIN KINASE KINASE KINASE 20-RELATED"/>
    <property type="match status" value="1"/>
</dbReference>